<dbReference type="EMBL" id="JAPNKA010000001">
    <property type="protein sequence ID" value="MCY1076511.1"/>
    <property type="molecule type" value="Genomic_DNA"/>
</dbReference>
<dbReference type="InterPro" id="IPR029063">
    <property type="entry name" value="SAM-dependent_MTases_sf"/>
</dbReference>
<gene>
    <name evidence="2" type="ORF">OV287_18705</name>
</gene>
<evidence type="ECO:0000259" key="1">
    <source>
        <dbReference type="Pfam" id="PF08241"/>
    </source>
</evidence>
<accession>A0ABT4A4H4</accession>
<feature type="domain" description="Methyltransferase type 11" evidence="1">
    <location>
        <begin position="39"/>
        <end position="136"/>
    </location>
</feature>
<protein>
    <submittedName>
        <fullName evidence="2">Methyltransferase domain-containing protein</fullName>
    </submittedName>
</protein>
<keyword evidence="3" id="KW-1185">Reference proteome</keyword>
<comment type="caution">
    <text evidence="2">The sequence shown here is derived from an EMBL/GenBank/DDBJ whole genome shotgun (WGS) entry which is preliminary data.</text>
</comment>
<dbReference type="Gene3D" id="3.40.50.150">
    <property type="entry name" value="Vaccinia Virus protein VP39"/>
    <property type="match status" value="1"/>
</dbReference>
<sequence>MRYAMESHDEARRLLVQERSGNAREALLLAGLQRGDRVLDAGCGPGGITEQIAELVGPSGQVTGMDVSEERLARARQVNQHHPHVRFLPGDLRRTGLPDAAFDYTWCQFVLQYLPERWEALAELARVTRPGGKVVISEFDGFGLGNWPCPEPVRDWCLRFTDALLRTVGLDVHVGRKVFNAMHQLGLKQVRVHLLPQYVIAGTADAAVHLDWETRFSALEPAVAPLLGGLEDYRAMCQKYLELLADPTALKYSILLVTEGTRP</sequence>
<dbReference type="CDD" id="cd02440">
    <property type="entry name" value="AdoMet_MTases"/>
    <property type="match status" value="1"/>
</dbReference>
<name>A0ABT4A4H4_9BACT</name>
<dbReference type="Pfam" id="PF08241">
    <property type="entry name" value="Methyltransf_11"/>
    <property type="match status" value="1"/>
</dbReference>
<dbReference type="GO" id="GO:0032259">
    <property type="term" value="P:methylation"/>
    <property type="evidence" value="ECO:0007669"/>
    <property type="project" value="UniProtKB-KW"/>
</dbReference>
<dbReference type="RefSeq" id="WP_267535394.1">
    <property type="nucleotide sequence ID" value="NZ_JAPNKA010000001.1"/>
</dbReference>
<evidence type="ECO:0000313" key="2">
    <source>
        <dbReference type="EMBL" id="MCY1076511.1"/>
    </source>
</evidence>
<keyword evidence="2" id="KW-0808">Transferase</keyword>
<evidence type="ECO:0000313" key="3">
    <source>
        <dbReference type="Proteomes" id="UP001207654"/>
    </source>
</evidence>
<reference evidence="2 3" key="1">
    <citation type="submission" date="2022-11" db="EMBL/GenBank/DDBJ databases">
        <title>Minimal conservation of predation-associated metabolite biosynthetic gene clusters underscores biosynthetic potential of Myxococcota including descriptions for ten novel species: Archangium lansinium sp. nov., Myxococcus landrumus sp. nov., Nannocystis bai.</title>
        <authorList>
            <person name="Ahearne A."/>
            <person name="Stevens C."/>
            <person name="Phillips K."/>
        </authorList>
    </citation>
    <scope>NUCLEOTIDE SEQUENCE [LARGE SCALE GENOMIC DNA]</scope>
    <source>
        <strain evidence="2 3">MIWBW</strain>
    </source>
</reference>
<dbReference type="PANTHER" id="PTHR43861:SF1">
    <property type="entry name" value="TRANS-ACONITATE 2-METHYLTRANSFERASE"/>
    <property type="match status" value="1"/>
</dbReference>
<keyword evidence="2" id="KW-0489">Methyltransferase</keyword>
<dbReference type="GO" id="GO:0008168">
    <property type="term" value="F:methyltransferase activity"/>
    <property type="evidence" value="ECO:0007669"/>
    <property type="project" value="UniProtKB-KW"/>
</dbReference>
<dbReference type="PANTHER" id="PTHR43861">
    <property type="entry name" value="TRANS-ACONITATE 2-METHYLTRANSFERASE-RELATED"/>
    <property type="match status" value="1"/>
</dbReference>
<dbReference type="SUPFAM" id="SSF53335">
    <property type="entry name" value="S-adenosyl-L-methionine-dependent methyltransferases"/>
    <property type="match status" value="1"/>
</dbReference>
<dbReference type="InterPro" id="IPR013216">
    <property type="entry name" value="Methyltransf_11"/>
</dbReference>
<organism evidence="2 3">
    <name type="scientific">Archangium lansingense</name>
    <dbReference type="NCBI Taxonomy" id="2995310"/>
    <lineage>
        <taxon>Bacteria</taxon>
        <taxon>Pseudomonadati</taxon>
        <taxon>Myxococcota</taxon>
        <taxon>Myxococcia</taxon>
        <taxon>Myxococcales</taxon>
        <taxon>Cystobacterineae</taxon>
        <taxon>Archangiaceae</taxon>
        <taxon>Archangium</taxon>
    </lineage>
</organism>
<dbReference type="Proteomes" id="UP001207654">
    <property type="component" value="Unassembled WGS sequence"/>
</dbReference>
<proteinExistence type="predicted"/>